<keyword evidence="1" id="KW-1133">Transmembrane helix</keyword>
<dbReference type="Proteomes" id="UP001236559">
    <property type="component" value="Unassembled WGS sequence"/>
</dbReference>
<dbReference type="InterPro" id="IPR003673">
    <property type="entry name" value="CoA-Trfase_fam_III"/>
</dbReference>
<keyword evidence="1" id="KW-0472">Membrane</keyword>
<organism evidence="2 3">
    <name type="scientific">Peptoniphilus koenoeneniae</name>
    <dbReference type="NCBI Taxonomy" id="507751"/>
    <lineage>
        <taxon>Bacteria</taxon>
        <taxon>Bacillati</taxon>
        <taxon>Bacillota</taxon>
        <taxon>Tissierellia</taxon>
        <taxon>Tissierellales</taxon>
        <taxon>Peptoniphilaceae</taxon>
        <taxon>Peptoniphilus</taxon>
    </lineage>
</organism>
<feature type="transmembrane region" description="Helical" evidence="1">
    <location>
        <begin position="202"/>
        <end position="225"/>
    </location>
</feature>
<dbReference type="InterPro" id="IPR023606">
    <property type="entry name" value="CoA-Trfase_III_dom_1_sf"/>
</dbReference>
<dbReference type="EMBL" id="JAUSTN010000007">
    <property type="protein sequence ID" value="MDQ0275407.1"/>
    <property type="molecule type" value="Genomic_DNA"/>
</dbReference>
<accession>A0ABU0AX98</accession>
<reference evidence="2 3" key="1">
    <citation type="submission" date="2023-07" db="EMBL/GenBank/DDBJ databases">
        <title>Genomic Encyclopedia of Type Strains, Phase IV (KMG-IV): sequencing the most valuable type-strain genomes for metagenomic binning, comparative biology and taxonomic classification.</title>
        <authorList>
            <person name="Goeker M."/>
        </authorList>
    </citation>
    <scope>NUCLEOTIDE SEQUENCE [LARGE SCALE GENOMIC DNA]</scope>
    <source>
        <strain evidence="2 3">DSM 22616</strain>
    </source>
</reference>
<comment type="caution">
    <text evidence="2">The sequence shown here is derived from an EMBL/GenBank/DDBJ whole genome shotgun (WGS) entry which is preliminary data.</text>
</comment>
<evidence type="ECO:0000313" key="3">
    <source>
        <dbReference type="Proteomes" id="UP001236559"/>
    </source>
</evidence>
<keyword evidence="1" id="KW-0812">Transmembrane</keyword>
<dbReference type="InterPro" id="IPR050509">
    <property type="entry name" value="CoA-transferase_III"/>
</dbReference>
<proteinExistence type="predicted"/>
<name>A0ABU0AX98_9FIRM</name>
<dbReference type="SUPFAM" id="SSF89796">
    <property type="entry name" value="CoA-transferase family III (CaiB/BaiF)"/>
    <property type="match status" value="1"/>
</dbReference>
<dbReference type="Gene3D" id="3.40.50.10540">
    <property type="entry name" value="Crotonobetainyl-coa:carnitine coa-transferase, domain 1"/>
    <property type="match status" value="1"/>
</dbReference>
<dbReference type="InterPro" id="IPR044855">
    <property type="entry name" value="CoA-Trfase_III_dom3_sf"/>
</dbReference>
<dbReference type="PANTHER" id="PTHR48228:SF2">
    <property type="entry name" value="E-CINNAMOYL-COA:R-PHENYLLACTATE COA TRANSFERASE LARGE SUBUNIT"/>
    <property type="match status" value="1"/>
</dbReference>
<gene>
    <name evidence="2" type="ORF">J2S72_001434</name>
</gene>
<dbReference type="PANTHER" id="PTHR48228">
    <property type="entry name" value="SUCCINYL-COA--D-CITRAMALATE COA-TRANSFERASE"/>
    <property type="match status" value="1"/>
</dbReference>
<dbReference type="RefSeq" id="WP_023055917.1">
    <property type="nucleotide sequence ID" value="NZ_JAUSTN010000007.1"/>
</dbReference>
<dbReference type="Gene3D" id="3.30.1540.10">
    <property type="entry name" value="formyl-coa transferase, domain 3"/>
    <property type="match status" value="1"/>
</dbReference>
<keyword evidence="3" id="KW-1185">Reference proteome</keyword>
<evidence type="ECO:0000313" key="2">
    <source>
        <dbReference type="EMBL" id="MDQ0275407.1"/>
    </source>
</evidence>
<evidence type="ECO:0000256" key="1">
    <source>
        <dbReference type="SAM" id="Phobius"/>
    </source>
</evidence>
<dbReference type="Pfam" id="PF02515">
    <property type="entry name" value="CoA_transf_3"/>
    <property type="match status" value="1"/>
</dbReference>
<sequence length="402" mass="45220">MEKQNMLEGLKVVEFANFVAGPCCGRLLADWGAEVVKIEPDFGDTMRVVGVQWLSPTEEDENPLFENENAGKRGIVVNANTEEGVKVIYDLVKDADVFLTNTRQKALVKSKLDYESIKKINPKIVYGHLLGYGEKGPAKDTPAFDYTAYFARGGVSLGLMEKGTSPCNTAAALGDHYAGMSLAAGILAAVLRRNRTGEGEKVNVALFHTAIFGMGLYVVAGQYGYKMPITRKQPPNPLNTTFKCSDGRWIQIAFFQYDKWFPNFCNMVIERPEYIGGKYSTLKSSVNYVDELVPIMEDIFIKHPSDYWCERLQAAGIPFEKLQAPHELLEDEQCWANDYLFKHTYDNGNEGVLYNTPVMFEEYGIKDFVRAPKKGEHTDEVMEELGYSSEKIQELKDNKVIK</sequence>
<protein>
    <submittedName>
        <fullName evidence="2">Crotonobetainyl-CoA:carnitine CoA-transferase CaiB-like acyl-CoA transferase</fullName>
    </submittedName>
</protein>